<feature type="transmembrane region" description="Helical" evidence="19">
    <location>
        <begin position="206"/>
        <end position="224"/>
    </location>
</feature>
<evidence type="ECO:0000256" key="11">
    <source>
        <dbReference type="ARBA" id="ARBA00022842"/>
    </source>
</evidence>
<proteinExistence type="inferred from homology"/>
<keyword evidence="8 19" id="KW-0169">Cobalamin biosynthesis</keyword>
<dbReference type="PANTHER" id="PTHR34148">
    <property type="entry name" value="ADENOSYLCOBINAMIDE-GDP RIBAZOLETRANSFERASE"/>
    <property type="match status" value="1"/>
</dbReference>
<dbReference type="GO" id="GO:0051073">
    <property type="term" value="F:adenosylcobinamide-GDP ribazoletransferase activity"/>
    <property type="evidence" value="ECO:0007669"/>
    <property type="project" value="UniProtKB-UniRule"/>
</dbReference>
<feature type="transmembrane region" description="Helical" evidence="19">
    <location>
        <begin position="172"/>
        <end position="200"/>
    </location>
</feature>
<evidence type="ECO:0000256" key="2">
    <source>
        <dbReference type="ARBA" id="ARBA00004651"/>
    </source>
</evidence>
<evidence type="ECO:0000256" key="9">
    <source>
        <dbReference type="ARBA" id="ARBA00022679"/>
    </source>
</evidence>
<dbReference type="GO" id="GO:0005886">
    <property type="term" value="C:plasma membrane"/>
    <property type="evidence" value="ECO:0007669"/>
    <property type="project" value="UniProtKB-SubCell"/>
</dbReference>
<dbReference type="AlphaFoldDB" id="A0A2N9JCE6"/>
<keyword evidence="9 19" id="KW-0808">Transferase</keyword>
<feature type="transmembrane region" description="Helical" evidence="19">
    <location>
        <begin position="141"/>
        <end position="160"/>
    </location>
</feature>
<protein>
    <recommendedName>
        <fullName evidence="6 19">Adenosylcobinamide-GDP ribazoletransferase</fullName>
        <ecNumber evidence="5 19">2.7.8.26</ecNumber>
    </recommendedName>
    <alternativeName>
        <fullName evidence="16 19">Cobalamin synthase</fullName>
    </alternativeName>
    <alternativeName>
        <fullName evidence="15 19">Cobalamin-5'-phosphate synthase</fullName>
    </alternativeName>
</protein>
<dbReference type="Pfam" id="PF02654">
    <property type="entry name" value="CobS"/>
    <property type="match status" value="1"/>
</dbReference>
<comment type="function">
    <text evidence="14 19">Joins adenosylcobinamide-GDP and alpha-ribazole to generate adenosylcobalamin (Ado-cobalamin). Also synthesizes adenosylcobalamin 5'-phosphate from adenosylcobinamide-GDP and alpha-ribazole 5'-phosphate.</text>
</comment>
<dbReference type="PANTHER" id="PTHR34148:SF1">
    <property type="entry name" value="ADENOSYLCOBINAMIDE-GDP RIBAZOLETRANSFERASE"/>
    <property type="match status" value="1"/>
</dbReference>
<organism evidence="20 21">
    <name type="scientific">Micropruina glycogenica</name>
    <dbReference type="NCBI Taxonomy" id="75385"/>
    <lineage>
        <taxon>Bacteria</taxon>
        <taxon>Bacillati</taxon>
        <taxon>Actinomycetota</taxon>
        <taxon>Actinomycetes</taxon>
        <taxon>Propionibacteriales</taxon>
        <taxon>Nocardioidaceae</taxon>
        <taxon>Micropruina</taxon>
    </lineage>
</organism>
<accession>A0A2N9JCE6</accession>
<evidence type="ECO:0000256" key="8">
    <source>
        <dbReference type="ARBA" id="ARBA00022573"/>
    </source>
</evidence>
<dbReference type="UniPathway" id="UPA00148">
    <property type="reaction ID" value="UER00238"/>
</dbReference>
<keyword evidence="10 19" id="KW-0812">Transmembrane</keyword>
<gene>
    <name evidence="19 20" type="primary">cobS</name>
    <name evidence="20" type="ORF">MPLG2_0122</name>
</gene>
<dbReference type="GO" id="GO:0009236">
    <property type="term" value="P:cobalamin biosynthetic process"/>
    <property type="evidence" value="ECO:0007669"/>
    <property type="project" value="UniProtKB-UniRule"/>
</dbReference>
<comment type="subcellular location">
    <subcellularLocation>
        <location evidence="2 19">Cell membrane</location>
        <topology evidence="2 19">Multi-pass membrane protein</topology>
    </subcellularLocation>
</comment>
<evidence type="ECO:0000256" key="1">
    <source>
        <dbReference type="ARBA" id="ARBA00001946"/>
    </source>
</evidence>
<evidence type="ECO:0000256" key="18">
    <source>
        <dbReference type="ARBA" id="ARBA00049504"/>
    </source>
</evidence>
<keyword evidence="21" id="KW-1185">Reference proteome</keyword>
<dbReference type="GO" id="GO:0008818">
    <property type="term" value="F:cobalamin 5'-phosphate synthase activity"/>
    <property type="evidence" value="ECO:0007669"/>
    <property type="project" value="UniProtKB-UniRule"/>
</dbReference>
<keyword evidence="11 19" id="KW-0460">Magnesium</keyword>
<evidence type="ECO:0000256" key="19">
    <source>
        <dbReference type="HAMAP-Rule" id="MF_00719"/>
    </source>
</evidence>
<keyword evidence="12 19" id="KW-1133">Transmembrane helix</keyword>
<evidence type="ECO:0000256" key="15">
    <source>
        <dbReference type="ARBA" id="ARBA00032605"/>
    </source>
</evidence>
<comment type="catalytic activity">
    <reaction evidence="18 19">
        <text>alpha-ribazole 5'-phosphate + adenosylcob(III)inamide-GDP = adenosylcob(III)alamin 5'-phosphate + GMP + H(+)</text>
        <dbReference type="Rhea" id="RHEA:23560"/>
        <dbReference type="ChEBI" id="CHEBI:15378"/>
        <dbReference type="ChEBI" id="CHEBI:57918"/>
        <dbReference type="ChEBI" id="CHEBI:58115"/>
        <dbReference type="ChEBI" id="CHEBI:60487"/>
        <dbReference type="ChEBI" id="CHEBI:60493"/>
        <dbReference type="EC" id="2.7.8.26"/>
    </reaction>
</comment>
<evidence type="ECO:0000256" key="14">
    <source>
        <dbReference type="ARBA" id="ARBA00025228"/>
    </source>
</evidence>
<dbReference type="EC" id="2.7.8.26" evidence="5 19"/>
<evidence type="ECO:0000256" key="12">
    <source>
        <dbReference type="ARBA" id="ARBA00022989"/>
    </source>
</evidence>
<evidence type="ECO:0000256" key="6">
    <source>
        <dbReference type="ARBA" id="ARBA00015850"/>
    </source>
</evidence>
<feature type="transmembrane region" description="Helical" evidence="19">
    <location>
        <begin position="117"/>
        <end position="135"/>
    </location>
</feature>
<evidence type="ECO:0000256" key="4">
    <source>
        <dbReference type="ARBA" id="ARBA00010561"/>
    </source>
</evidence>
<comment type="catalytic activity">
    <reaction evidence="17 19">
        <text>alpha-ribazole + adenosylcob(III)inamide-GDP = adenosylcob(III)alamin + GMP + H(+)</text>
        <dbReference type="Rhea" id="RHEA:16049"/>
        <dbReference type="ChEBI" id="CHEBI:10329"/>
        <dbReference type="ChEBI" id="CHEBI:15378"/>
        <dbReference type="ChEBI" id="CHEBI:18408"/>
        <dbReference type="ChEBI" id="CHEBI:58115"/>
        <dbReference type="ChEBI" id="CHEBI:60487"/>
        <dbReference type="EC" id="2.7.8.26"/>
    </reaction>
</comment>
<dbReference type="HAMAP" id="MF_00719">
    <property type="entry name" value="CobS"/>
    <property type="match status" value="1"/>
</dbReference>
<keyword evidence="7 19" id="KW-1003">Cell membrane</keyword>
<evidence type="ECO:0000256" key="3">
    <source>
        <dbReference type="ARBA" id="ARBA00004663"/>
    </source>
</evidence>
<evidence type="ECO:0000256" key="5">
    <source>
        <dbReference type="ARBA" id="ARBA00013200"/>
    </source>
</evidence>
<evidence type="ECO:0000313" key="21">
    <source>
        <dbReference type="Proteomes" id="UP000238164"/>
    </source>
</evidence>
<sequence length="256" mass="25503">MTSPWRDGWRLAVGTLTVLPVRPPEQVDARVARAMATLAPLAFMPVALIAGGLGFATVALGWPSLVAGLLTVAATAWLTRAIHLDGLADTVDGLGSGRPTEAALAIMRRGDVGPMGVVALVVVLALQAIAAAELLGREGGWLGLVVALCAGRAALALVALRGVPAARPDGLGAVFASCVPPGLAITIWLVSSAALAAAAAWAGSNWWLGVVAAAAAAAAVLALVRTAVRKLGGTTGDVLGAGVELATTALLVMLAR</sequence>
<dbReference type="InterPro" id="IPR003805">
    <property type="entry name" value="CobS"/>
</dbReference>
<name>A0A2N9JCE6_9ACTN</name>
<evidence type="ECO:0000256" key="10">
    <source>
        <dbReference type="ARBA" id="ARBA00022692"/>
    </source>
</evidence>
<keyword evidence="13 19" id="KW-0472">Membrane</keyword>
<reference evidence="20 21" key="1">
    <citation type="submission" date="2018-02" db="EMBL/GenBank/DDBJ databases">
        <authorList>
            <person name="Cohen D.B."/>
            <person name="Kent A.D."/>
        </authorList>
    </citation>
    <scope>NUCLEOTIDE SEQUENCE [LARGE SCALE GENOMIC DNA]</scope>
    <source>
        <strain evidence="20">1</strain>
    </source>
</reference>
<comment type="cofactor">
    <cofactor evidence="1 19">
        <name>Mg(2+)</name>
        <dbReference type="ChEBI" id="CHEBI:18420"/>
    </cofactor>
</comment>
<dbReference type="Proteomes" id="UP000238164">
    <property type="component" value="Chromosome 1"/>
</dbReference>
<comment type="pathway">
    <text evidence="3 19">Cofactor biosynthesis; adenosylcobalamin biosynthesis; adenosylcobalamin from cob(II)yrinate a,c-diamide: step 7/7.</text>
</comment>
<evidence type="ECO:0000256" key="16">
    <source>
        <dbReference type="ARBA" id="ARBA00032853"/>
    </source>
</evidence>
<dbReference type="EMBL" id="LT985188">
    <property type="protein sequence ID" value="SPD85158.1"/>
    <property type="molecule type" value="Genomic_DNA"/>
</dbReference>
<feature type="transmembrane region" description="Helical" evidence="19">
    <location>
        <begin position="31"/>
        <end position="53"/>
    </location>
</feature>
<evidence type="ECO:0000313" key="20">
    <source>
        <dbReference type="EMBL" id="SPD85158.1"/>
    </source>
</evidence>
<feature type="transmembrane region" description="Helical" evidence="19">
    <location>
        <begin position="59"/>
        <end position="78"/>
    </location>
</feature>
<comment type="similarity">
    <text evidence="4 19">Belongs to the CobS family.</text>
</comment>
<evidence type="ECO:0000256" key="7">
    <source>
        <dbReference type="ARBA" id="ARBA00022475"/>
    </source>
</evidence>
<dbReference type="KEGG" id="mgg:MPLG2_0122"/>
<evidence type="ECO:0000256" key="17">
    <source>
        <dbReference type="ARBA" id="ARBA00048623"/>
    </source>
</evidence>
<evidence type="ECO:0000256" key="13">
    <source>
        <dbReference type="ARBA" id="ARBA00023136"/>
    </source>
</evidence>